<keyword evidence="4" id="KW-0788">Thiol protease</keyword>
<dbReference type="SUPFAM" id="SSF54001">
    <property type="entry name" value="Cysteine proteinases"/>
    <property type="match status" value="1"/>
</dbReference>
<protein>
    <submittedName>
        <fullName evidence="5">Uncharacterized protein</fullName>
    </submittedName>
</protein>
<dbReference type="InterPro" id="IPR013783">
    <property type="entry name" value="Ig-like_fold"/>
</dbReference>
<evidence type="ECO:0000256" key="4">
    <source>
        <dbReference type="ARBA" id="ARBA00022807"/>
    </source>
</evidence>
<dbReference type="InterPro" id="IPR006644">
    <property type="entry name" value="Cadg"/>
</dbReference>
<dbReference type="OrthoDB" id="7325981at2"/>
<dbReference type="Pfam" id="PF05345">
    <property type="entry name" value="He_PIG"/>
    <property type="match status" value="2"/>
</dbReference>
<evidence type="ECO:0000256" key="1">
    <source>
        <dbReference type="ARBA" id="ARBA00007623"/>
    </source>
</evidence>
<dbReference type="RefSeq" id="WP_104507510.1">
    <property type="nucleotide sequence ID" value="NZ_JACIGC010000009.1"/>
</dbReference>
<organism evidence="5 6">
    <name type="scientific">Rhodoblastus sphagnicola</name>
    <dbReference type="NCBI Taxonomy" id="333368"/>
    <lineage>
        <taxon>Bacteria</taxon>
        <taxon>Pseudomonadati</taxon>
        <taxon>Pseudomonadota</taxon>
        <taxon>Alphaproteobacteria</taxon>
        <taxon>Hyphomicrobiales</taxon>
        <taxon>Rhodoblastaceae</taxon>
        <taxon>Rhodoblastus</taxon>
    </lineage>
</organism>
<evidence type="ECO:0000313" key="5">
    <source>
        <dbReference type="EMBL" id="PPQ31405.1"/>
    </source>
</evidence>
<proteinExistence type="inferred from homology"/>
<evidence type="ECO:0000256" key="3">
    <source>
        <dbReference type="ARBA" id="ARBA00022801"/>
    </source>
</evidence>
<dbReference type="PANTHER" id="PTHR10183">
    <property type="entry name" value="CALPAIN"/>
    <property type="match status" value="1"/>
</dbReference>
<reference evidence="5 6" key="1">
    <citation type="journal article" date="2018" name="Arch. Microbiol.">
        <title>New insights into the metabolic potential of the phototrophic purple bacterium Rhodopila globiformis DSM 161(T) from its draft genome sequence and evidence for a vanadium-dependent nitrogenase.</title>
        <authorList>
            <person name="Imhoff J.F."/>
            <person name="Rahn T."/>
            <person name="Kunzel S."/>
            <person name="Neulinger S.C."/>
        </authorList>
    </citation>
    <scope>NUCLEOTIDE SEQUENCE [LARGE SCALE GENOMIC DNA]</scope>
    <source>
        <strain evidence="5 6">DSM 16996</strain>
    </source>
</reference>
<dbReference type="GO" id="GO:0004198">
    <property type="term" value="F:calcium-dependent cysteine-type endopeptidase activity"/>
    <property type="evidence" value="ECO:0007669"/>
    <property type="project" value="InterPro"/>
</dbReference>
<sequence length="698" mass="70176">MSANSSSTRNLFGQNDDSSAPVLPAFQAGTADWSALLFSAASAASATTAAGTGATTGVKTVVGATSTPPAWVNTLANAAIATDMKAALVNGAVTEPGLAKLMTDLTTNLGSGKLTASQFADLKTIAANLNTGVSTSAYLKYAFNALVNGNAANATWTGGNAASVALGNLAAGATATQVSELTGKWLLGTDLPSSSVVMGSTRFSVTESTVNKPLFATGGASMNDINQGYLGDCYFLSSAAEVVYQNASLVSSMFTDNGNGTYGVRLYENGVAQYVTVNSALANGGSIFNHASDLWASLAEKAFAQLQAGGVYTGNSVNYGNSYSTIGNGGNPIYGLEALTGAKVLQEFGGSSSGWVGYNLNASFSVTSYVANQSGSTLLNELIADLNAHDDVILCSYTNAYDSLGKQTLVAGHAMSIYGYDTKTGLLEVRNPWGSASGQYWNTTFEVSLATLQAAGDWIMTDSAGGALAPMLVSQTATQSFVKGKATTFSVAGAFVDPVGLALTYSATQANGTALPSWLSLNASTGVFSGAAPTTASAVSIVVTARDSAGLAASETISVAIASPAAPRLAAQTANQTVTIGKAVSLALSASTFIDPQGEALTYSATQGNGSALPTWLSFNAASRLFSGTAPSAAGTYALKVTATDTGGAAASETFNLTISSSAARVAGMLGSGSGGFFNPQPHAVDPAAVLHMLAPAA</sequence>
<dbReference type="Pfam" id="PF00648">
    <property type="entry name" value="Peptidase_C2"/>
    <property type="match status" value="1"/>
</dbReference>
<keyword evidence="6" id="KW-1185">Reference proteome</keyword>
<name>A0A2S6N9W1_9HYPH</name>
<dbReference type="PANTHER" id="PTHR10183:SF379">
    <property type="entry name" value="CALPAIN-5"/>
    <property type="match status" value="1"/>
</dbReference>
<evidence type="ECO:0000313" key="6">
    <source>
        <dbReference type="Proteomes" id="UP000239089"/>
    </source>
</evidence>
<dbReference type="GO" id="GO:0016020">
    <property type="term" value="C:membrane"/>
    <property type="evidence" value="ECO:0007669"/>
    <property type="project" value="InterPro"/>
</dbReference>
<comment type="caution">
    <text evidence="5">The sequence shown here is derived from an EMBL/GenBank/DDBJ whole genome shotgun (WGS) entry which is preliminary data.</text>
</comment>
<dbReference type="EMBL" id="NHSJ01000057">
    <property type="protein sequence ID" value="PPQ31405.1"/>
    <property type="molecule type" value="Genomic_DNA"/>
</dbReference>
<accession>A0A2S6N9W1</accession>
<dbReference type="SUPFAM" id="SSF49313">
    <property type="entry name" value="Cadherin-like"/>
    <property type="match status" value="2"/>
</dbReference>
<gene>
    <name evidence="5" type="ORF">CCR94_08845</name>
</gene>
<evidence type="ECO:0000256" key="2">
    <source>
        <dbReference type="ARBA" id="ARBA00022670"/>
    </source>
</evidence>
<dbReference type="InterPro" id="IPR022684">
    <property type="entry name" value="Calpain_cysteine_protease"/>
</dbReference>
<keyword evidence="2" id="KW-0645">Protease</keyword>
<comment type="similarity">
    <text evidence="1">Belongs to the peptidase C2 family.</text>
</comment>
<dbReference type="PROSITE" id="PS50203">
    <property type="entry name" value="CALPAIN_CAT"/>
    <property type="match status" value="1"/>
</dbReference>
<dbReference type="InterPro" id="IPR038765">
    <property type="entry name" value="Papain-like_cys_pep_sf"/>
</dbReference>
<dbReference type="Gene3D" id="2.60.40.10">
    <property type="entry name" value="Immunoglobulins"/>
    <property type="match status" value="2"/>
</dbReference>
<dbReference type="AlphaFoldDB" id="A0A2S6N9W1"/>
<dbReference type="SMART" id="SM00230">
    <property type="entry name" value="CysPc"/>
    <property type="match status" value="1"/>
</dbReference>
<dbReference type="InterPro" id="IPR001300">
    <property type="entry name" value="Peptidase_C2_calpain_cat"/>
</dbReference>
<dbReference type="GO" id="GO:0006508">
    <property type="term" value="P:proteolysis"/>
    <property type="evidence" value="ECO:0007669"/>
    <property type="project" value="UniProtKB-KW"/>
</dbReference>
<dbReference type="InterPro" id="IPR015919">
    <property type="entry name" value="Cadherin-like_sf"/>
</dbReference>
<dbReference type="GO" id="GO:0005509">
    <property type="term" value="F:calcium ion binding"/>
    <property type="evidence" value="ECO:0007669"/>
    <property type="project" value="InterPro"/>
</dbReference>
<dbReference type="SMART" id="SM00736">
    <property type="entry name" value="CADG"/>
    <property type="match status" value="2"/>
</dbReference>
<dbReference type="Proteomes" id="UP000239089">
    <property type="component" value="Unassembled WGS sequence"/>
</dbReference>
<keyword evidence="3" id="KW-0378">Hydrolase</keyword>